<dbReference type="OrthoDB" id="1817605at2"/>
<organism evidence="4 5">
    <name type="scientific">Halobacteroides halobius (strain ATCC 35273 / DSM 5150 / MD-1)</name>
    <dbReference type="NCBI Taxonomy" id="748449"/>
    <lineage>
        <taxon>Bacteria</taxon>
        <taxon>Bacillati</taxon>
        <taxon>Bacillota</taxon>
        <taxon>Clostridia</taxon>
        <taxon>Halanaerobiales</taxon>
        <taxon>Halobacteroidaceae</taxon>
        <taxon>Halobacteroides</taxon>
    </lineage>
</organism>
<proteinExistence type="predicted"/>
<dbReference type="eggNOG" id="COG1305">
    <property type="taxonomic scope" value="Bacteria"/>
</dbReference>
<dbReference type="Pfam" id="PF01841">
    <property type="entry name" value="Transglut_core"/>
    <property type="match status" value="1"/>
</dbReference>
<feature type="chain" id="PRO_5003944444" evidence="1">
    <location>
        <begin position="27"/>
        <end position="633"/>
    </location>
</feature>
<dbReference type="Proteomes" id="UP000010880">
    <property type="component" value="Chromosome"/>
</dbReference>
<dbReference type="EMBL" id="CP003359">
    <property type="protein sequence ID" value="AGB41835.1"/>
    <property type="molecule type" value="Genomic_DNA"/>
</dbReference>
<dbReference type="STRING" id="748449.Halha_1924"/>
<dbReference type="Gene3D" id="3.10.620.30">
    <property type="match status" value="1"/>
</dbReference>
<evidence type="ECO:0000256" key="1">
    <source>
        <dbReference type="SAM" id="SignalP"/>
    </source>
</evidence>
<accession>L0KBC7</accession>
<dbReference type="GO" id="GO:0006508">
    <property type="term" value="P:proteolysis"/>
    <property type="evidence" value="ECO:0007669"/>
    <property type="project" value="UniProtKB-KW"/>
</dbReference>
<gene>
    <name evidence="4" type="ordered locus">Halha_1924</name>
</gene>
<evidence type="ECO:0000313" key="4">
    <source>
        <dbReference type="EMBL" id="AGB41835.1"/>
    </source>
</evidence>
<keyword evidence="4" id="KW-0645">Protease</keyword>
<dbReference type="InterPro" id="IPR002931">
    <property type="entry name" value="Transglutaminase-like"/>
</dbReference>
<feature type="domain" description="DUF3857" evidence="3">
    <location>
        <begin position="66"/>
        <end position="228"/>
    </location>
</feature>
<feature type="signal peptide" evidence="1">
    <location>
        <begin position="1"/>
        <end position="26"/>
    </location>
</feature>
<evidence type="ECO:0000259" key="3">
    <source>
        <dbReference type="Pfam" id="PF12969"/>
    </source>
</evidence>
<keyword evidence="1" id="KW-0732">Signal</keyword>
<feature type="domain" description="Transglutaminase-like" evidence="2">
    <location>
        <begin position="277"/>
        <end position="351"/>
    </location>
</feature>
<name>L0KBC7_HALHC</name>
<dbReference type="RefSeq" id="WP_015327551.1">
    <property type="nucleotide sequence ID" value="NC_019978.1"/>
</dbReference>
<dbReference type="InterPro" id="IPR024618">
    <property type="entry name" value="DUF3857"/>
</dbReference>
<dbReference type="InterPro" id="IPR038765">
    <property type="entry name" value="Papain-like_cys_pep_sf"/>
</dbReference>
<dbReference type="AlphaFoldDB" id="L0KBC7"/>
<dbReference type="GO" id="GO:0008233">
    <property type="term" value="F:peptidase activity"/>
    <property type="evidence" value="ECO:0007669"/>
    <property type="project" value="UniProtKB-KW"/>
</dbReference>
<dbReference type="SUPFAM" id="SSF54001">
    <property type="entry name" value="Cysteine proteinases"/>
    <property type="match status" value="1"/>
</dbReference>
<keyword evidence="5" id="KW-1185">Reference proteome</keyword>
<dbReference type="Gene3D" id="2.60.40.3140">
    <property type="match status" value="1"/>
</dbReference>
<evidence type="ECO:0000313" key="5">
    <source>
        <dbReference type="Proteomes" id="UP000010880"/>
    </source>
</evidence>
<dbReference type="Pfam" id="PF12969">
    <property type="entry name" value="DUF3857"/>
    <property type="match status" value="1"/>
</dbReference>
<dbReference type="Gene3D" id="2.60.120.1130">
    <property type="match status" value="1"/>
</dbReference>
<protein>
    <submittedName>
        <fullName evidence="4">Transglutaminase-like enzyme, predicted cysteine protease</fullName>
    </submittedName>
</protein>
<dbReference type="KEGG" id="hhl:Halha_1924"/>
<dbReference type="HOGENOM" id="CLU_029330_0_0_9"/>
<reference evidence="5" key="1">
    <citation type="submission" date="2012-02" db="EMBL/GenBank/DDBJ databases">
        <title>The complete genome of Halobacteroides halobius DSM 5150.</title>
        <authorList>
            <person name="Lucas S."/>
            <person name="Copeland A."/>
            <person name="Lapidus A."/>
            <person name="Glavina del Rio T."/>
            <person name="Dalin E."/>
            <person name="Tice H."/>
            <person name="Bruce D."/>
            <person name="Goodwin L."/>
            <person name="Pitluck S."/>
            <person name="Peters L."/>
            <person name="Mikhailova N."/>
            <person name="Gu W."/>
            <person name="Kyrpides N."/>
            <person name="Mavromatis K."/>
            <person name="Ivanova N."/>
            <person name="Brettin T."/>
            <person name="Detter J.C."/>
            <person name="Han C."/>
            <person name="Larimer F."/>
            <person name="Land M."/>
            <person name="Hauser L."/>
            <person name="Markowitz V."/>
            <person name="Cheng J.-F."/>
            <person name="Hugenholtz P."/>
            <person name="Woyke T."/>
            <person name="Wu D."/>
            <person name="Tindall B."/>
            <person name="Pomrenke H."/>
            <person name="Brambilla E."/>
            <person name="Klenk H.-P."/>
            <person name="Eisen J.A."/>
        </authorList>
    </citation>
    <scope>NUCLEOTIDE SEQUENCE [LARGE SCALE GENOMIC DNA]</scope>
    <source>
        <strain evidence="5">ATCC 35273 / DSM 5150 / MD-1</strain>
    </source>
</reference>
<keyword evidence="4" id="KW-0378">Hydrolase</keyword>
<sequence>MNYKKSFSVVFLVVMFSLVFTMSVLAQTNVDRILQVAPSQRDYPQAEAVIIKEEIIADHTTSQDKIRRRLVVKVFNKRGIKRFGELKIRFNKSNEEIKIVEAKTIEPSGKVIKPQEDGINIITPAGASQNSIYSDARIKVISMPGVKQGSIIVLEYLKKIESYPIKGQFWHREIFQDIVPIKEKKFVVKLPEDKELNYRVEAMELEPQIKQQQQKKIYTWYRKDIPAIIKEPNMPPLIDIAPRVELSTLDSWSQVSMWYKGLINNQYKLNAKIKNKVKDLTKLASSKEEKIRAIYNYVTSNIRYIGLEFGINGYKPHKAIVTYQNKYGDCKDKATLLIAMLKEIGVKGQPVLINRRSDPKLKIVSPALFNHMIVYLPARDQYLDPTSSGTRYGYLLGDQGKEVLLPMVNKITETPIMSARANQMSIKQQVKLNKDGSAIINYQEGYTGIYDYKYKNIFRRYSPQQRKILIKRGISQGFPGAKHVQPKLEGVINLDKHFMVTISDMKVSNYAKQMGNLFALQPIRYPINLNGLAAAKKRKYPLYLGYKIDVKRRIEIKLPSDFKVSYLPSRFKFENRIGKVLIDYQVAKKEIIVKFNLVINQIQIRPEDYQSAKKLLNKASLVVQNQILVQKNK</sequence>
<evidence type="ECO:0000259" key="2">
    <source>
        <dbReference type="Pfam" id="PF01841"/>
    </source>
</evidence>